<evidence type="ECO:0000313" key="5">
    <source>
        <dbReference type="Proteomes" id="UP001306508"/>
    </source>
</evidence>
<dbReference type="GO" id="GO:0009277">
    <property type="term" value="C:fungal-type cell wall"/>
    <property type="evidence" value="ECO:0007669"/>
    <property type="project" value="TreeGrafter"/>
</dbReference>
<dbReference type="GO" id="GO:0005199">
    <property type="term" value="F:structural constituent of cell wall"/>
    <property type="evidence" value="ECO:0007669"/>
    <property type="project" value="InterPro"/>
</dbReference>
<gene>
    <name evidence="4" type="ORF">RI543_003551</name>
</gene>
<keyword evidence="5" id="KW-1185">Reference proteome</keyword>
<dbReference type="Proteomes" id="UP001306508">
    <property type="component" value="Unassembled WGS sequence"/>
</dbReference>
<keyword evidence="2" id="KW-0732">Signal</keyword>
<comment type="subcellular location">
    <subcellularLocation>
        <location evidence="1">Cell envelope</location>
    </subcellularLocation>
</comment>
<name>A0AAN7W252_9SACH</name>
<dbReference type="PROSITE" id="PS00929">
    <property type="entry name" value="PIR_REPEAT_1"/>
    <property type="match status" value="1"/>
</dbReference>
<dbReference type="PROSITE" id="PS50256">
    <property type="entry name" value="PIR_REPEAT_2"/>
    <property type="match status" value="1"/>
</dbReference>
<dbReference type="AlphaFoldDB" id="A0AAN7W252"/>
<dbReference type="InterPro" id="IPR000420">
    <property type="entry name" value="Yeast_PIR_rpt"/>
</dbReference>
<evidence type="ECO:0000256" key="3">
    <source>
        <dbReference type="SAM" id="MobiDB-lite"/>
    </source>
</evidence>
<organism evidence="4 5">
    <name type="scientific">Arxiozyma heterogenica</name>
    <dbReference type="NCBI Taxonomy" id="278026"/>
    <lineage>
        <taxon>Eukaryota</taxon>
        <taxon>Fungi</taxon>
        <taxon>Dikarya</taxon>
        <taxon>Ascomycota</taxon>
        <taxon>Saccharomycotina</taxon>
        <taxon>Saccharomycetes</taxon>
        <taxon>Saccharomycetales</taxon>
        <taxon>Saccharomycetaceae</taxon>
        <taxon>Arxiozyma</taxon>
    </lineage>
</organism>
<dbReference type="PANTHER" id="PTHR31002:SF34">
    <property type="entry name" value="CELL WALL PROTEIN CWP1-RELATED"/>
    <property type="match status" value="1"/>
</dbReference>
<sequence length="238" mass="23737">MVSLRNTAVLAAATLATSNAVQTLAADDEKALMLELSVYVRDIANNMQQYLSFRQQHPNEPYPAVLNTVVLQAAGSSDDSWTTALTGIAPAMVERMLTGVPWYSSRIYPALTSKFAQAGVVVEGIDASAVATTTASSTSSVATSTAASTSSSKAASSSSKAASSSSKAASSSKATSSSAATTTSASKATSSASNAQAISQIGDGQIQATHTVSQHTNGGAKVVAGLGAGALAAAALLI</sequence>
<protein>
    <submittedName>
        <fullName evidence="4">Uncharacterized protein</fullName>
    </submittedName>
</protein>
<dbReference type="GO" id="GO:0000324">
    <property type="term" value="C:fungal-type vacuole"/>
    <property type="evidence" value="ECO:0007669"/>
    <property type="project" value="TreeGrafter"/>
</dbReference>
<evidence type="ECO:0000256" key="2">
    <source>
        <dbReference type="ARBA" id="ARBA00022729"/>
    </source>
</evidence>
<dbReference type="PANTHER" id="PTHR31002">
    <property type="entry name" value="SERIPAUPERIN"/>
    <property type="match status" value="1"/>
</dbReference>
<feature type="region of interest" description="Disordered" evidence="3">
    <location>
        <begin position="141"/>
        <end position="186"/>
    </location>
</feature>
<comment type="caution">
    <text evidence="4">The sequence shown here is derived from an EMBL/GenBank/DDBJ whole genome shotgun (WGS) entry which is preliminary data.</text>
</comment>
<dbReference type="InterPro" id="IPR000992">
    <property type="entry name" value="SRP1_TIP1"/>
</dbReference>
<evidence type="ECO:0000256" key="1">
    <source>
        <dbReference type="ARBA" id="ARBA00004196"/>
    </source>
</evidence>
<evidence type="ECO:0000313" key="4">
    <source>
        <dbReference type="EMBL" id="KAK5779659.1"/>
    </source>
</evidence>
<dbReference type="Pfam" id="PF00399">
    <property type="entry name" value="PIR"/>
    <property type="match status" value="1"/>
</dbReference>
<dbReference type="EMBL" id="JAWIZZ010000047">
    <property type="protein sequence ID" value="KAK5779659.1"/>
    <property type="molecule type" value="Genomic_DNA"/>
</dbReference>
<reference evidence="5" key="1">
    <citation type="submission" date="2023-07" db="EMBL/GenBank/DDBJ databases">
        <title>A draft genome of Kazachstania heterogenica Y-27499.</title>
        <authorList>
            <person name="Donic C."/>
            <person name="Kralova J.S."/>
            <person name="Fidel L."/>
            <person name="Ben-Dor S."/>
            <person name="Jung S."/>
        </authorList>
    </citation>
    <scope>NUCLEOTIDE SEQUENCE [LARGE SCALE GENOMIC DNA]</scope>
    <source>
        <strain evidence="5">Y27499</strain>
    </source>
</reference>
<accession>A0AAN7W252</accession>
<dbReference type="Pfam" id="PF00660">
    <property type="entry name" value="SRP1_TIP1"/>
    <property type="match status" value="1"/>
</dbReference>
<dbReference type="GO" id="GO:0031505">
    <property type="term" value="P:fungal-type cell wall organization"/>
    <property type="evidence" value="ECO:0007669"/>
    <property type="project" value="TreeGrafter"/>
</dbReference>
<proteinExistence type="predicted"/>
<dbReference type="InterPro" id="IPR050788">
    <property type="entry name" value="Yeast_SRP1/TIP1_CWP"/>
</dbReference>